<feature type="region of interest" description="Disordered" evidence="1">
    <location>
        <begin position="446"/>
        <end position="489"/>
    </location>
</feature>
<organism evidence="3 4">
    <name type="scientific">Parathielavia hyrcaniae</name>
    <dbReference type="NCBI Taxonomy" id="113614"/>
    <lineage>
        <taxon>Eukaryota</taxon>
        <taxon>Fungi</taxon>
        <taxon>Dikarya</taxon>
        <taxon>Ascomycota</taxon>
        <taxon>Pezizomycotina</taxon>
        <taxon>Sordariomycetes</taxon>
        <taxon>Sordariomycetidae</taxon>
        <taxon>Sordariales</taxon>
        <taxon>Chaetomiaceae</taxon>
        <taxon>Parathielavia</taxon>
    </lineage>
</organism>
<keyword evidence="2" id="KW-0472">Membrane</keyword>
<reference evidence="3" key="2">
    <citation type="submission" date="2023-05" db="EMBL/GenBank/DDBJ databases">
        <authorList>
            <consortium name="Lawrence Berkeley National Laboratory"/>
            <person name="Steindorff A."/>
            <person name="Hensen N."/>
            <person name="Bonometti L."/>
            <person name="Westerberg I."/>
            <person name="Brannstrom I.O."/>
            <person name="Guillou S."/>
            <person name="Cros-Aarteil S."/>
            <person name="Calhoun S."/>
            <person name="Haridas S."/>
            <person name="Kuo A."/>
            <person name="Mondo S."/>
            <person name="Pangilinan J."/>
            <person name="Riley R."/>
            <person name="Labutti K."/>
            <person name="Andreopoulos B."/>
            <person name="Lipzen A."/>
            <person name="Chen C."/>
            <person name="Yanf M."/>
            <person name="Daum C."/>
            <person name="Ng V."/>
            <person name="Clum A."/>
            <person name="Ohm R."/>
            <person name="Martin F."/>
            <person name="Silar P."/>
            <person name="Natvig D."/>
            <person name="Lalanne C."/>
            <person name="Gautier V."/>
            <person name="Ament-Velasquez S.L."/>
            <person name="Kruys A."/>
            <person name="Hutchinson M.I."/>
            <person name="Powell A.J."/>
            <person name="Barry K."/>
            <person name="Miller A.N."/>
            <person name="Grigoriev I.V."/>
            <person name="Debuchy R."/>
            <person name="Gladieux P."/>
            <person name="Thoren M.H."/>
            <person name="Johannesson H."/>
        </authorList>
    </citation>
    <scope>NUCLEOTIDE SEQUENCE</scope>
    <source>
        <strain evidence="3">CBS 757.83</strain>
    </source>
</reference>
<feature type="compositionally biased region" description="Basic residues" evidence="1">
    <location>
        <begin position="20"/>
        <end position="34"/>
    </location>
</feature>
<feature type="compositionally biased region" description="Gly residues" evidence="1">
    <location>
        <begin position="236"/>
        <end position="245"/>
    </location>
</feature>
<keyword evidence="2" id="KW-0812">Transmembrane</keyword>
<feature type="compositionally biased region" description="Low complexity" evidence="1">
    <location>
        <begin position="199"/>
        <end position="235"/>
    </location>
</feature>
<feature type="region of interest" description="Disordered" evidence="1">
    <location>
        <begin position="199"/>
        <end position="265"/>
    </location>
</feature>
<sequence>MTNQGDHGSGSSLLQTRGTHSNHNHQHLHLHQHRRLHTLGADTAPTHIRSPTNEKLHDRQVVIIQTVSVVHYIDATGAVTSVDTLDSDTVTPIAADPPAAVTAAGLTALGDALPSVSLSDLLSDLVDGAPSSTASAESAPSPLLSASSDTLTSTLSTFSSSSSAFPTLSGVFNSTSSRISSLFGNHTVGLLSNYTRTSTSNRSTFASTSTSTSTGSSSSLWSSTTDLSAPTVVVAGDGGGGGNGGSAATSTAPGPAESTTEAPAGLAPEQRNAVVGGVVGSVAGIALVALIFLYLLKWRRQRGQGIMLLGDGDSTARGFGFGFGGPGSPSGGRDMAERSGAFAIPSALASLTGKRAIDAPPAEPATQERGFYRVSGRKLVSVLESGGDGYSDPHDSIGSASSYYRDSTAFVDGSNLQPLQLGSPMRPVSGVPVFRDGPQRTPVHEDIPLTPGHRPPAFPIAPRTPHAVGGTFSSRDGSRGSQSRFTEDA</sequence>
<feature type="compositionally biased region" description="Low complexity" evidence="1">
    <location>
        <begin position="473"/>
        <end position="489"/>
    </location>
</feature>
<reference evidence="3" key="1">
    <citation type="journal article" date="2023" name="Mol. Phylogenet. Evol.">
        <title>Genome-scale phylogeny and comparative genomics of the fungal order Sordariales.</title>
        <authorList>
            <person name="Hensen N."/>
            <person name="Bonometti L."/>
            <person name="Westerberg I."/>
            <person name="Brannstrom I.O."/>
            <person name="Guillou S."/>
            <person name="Cros-Aarteil S."/>
            <person name="Calhoun S."/>
            <person name="Haridas S."/>
            <person name="Kuo A."/>
            <person name="Mondo S."/>
            <person name="Pangilinan J."/>
            <person name="Riley R."/>
            <person name="LaButti K."/>
            <person name="Andreopoulos B."/>
            <person name="Lipzen A."/>
            <person name="Chen C."/>
            <person name="Yan M."/>
            <person name="Daum C."/>
            <person name="Ng V."/>
            <person name="Clum A."/>
            <person name="Steindorff A."/>
            <person name="Ohm R.A."/>
            <person name="Martin F."/>
            <person name="Silar P."/>
            <person name="Natvig D.O."/>
            <person name="Lalanne C."/>
            <person name="Gautier V."/>
            <person name="Ament-Velasquez S.L."/>
            <person name="Kruys A."/>
            <person name="Hutchinson M.I."/>
            <person name="Powell A.J."/>
            <person name="Barry K."/>
            <person name="Miller A.N."/>
            <person name="Grigoriev I.V."/>
            <person name="Debuchy R."/>
            <person name="Gladieux P."/>
            <person name="Hiltunen Thoren M."/>
            <person name="Johannesson H."/>
        </authorList>
    </citation>
    <scope>NUCLEOTIDE SEQUENCE</scope>
    <source>
        <strain evidence="3">CBS 757.83</strain>
    </source>
</reference>
<name>A0AAN6QC14_9PEZI</name>
<gene>
    <name evidence="3" type="ORF">N658DRAFT_417944</name>
</gene>
<dbReference type="Proteomes" id="UP001305647">
    <property type="component" value="Unassembled WGS sequence"/>
</dbReference>
<evidence type="ECO:0000313" key="4">
    <source>
        <dbReference type="Proteomes" id="UP001305647"/>
    </source>
</evidence>
<accession>A0AAN6QC14</accession>
<keyword evidence="2" id="KW-1133">Transmembrane helix</keyword>
<feature type="transmembrane region" description="Helical" evidence="2">
    <location>
        <begin position="273"/>
        <end position="296"/>
    </location>
</feature>
<evidence type="ECO:0000313" key="3">
    <source>
        <dbReference type="EMBL" id="KAK4104716.1"/>
    </source>
</evidence>
<dbReference type="EMBL" id="MU863626">
    <property type="protein sequence ID" value="KAK4104716.1"/>
    <property type="molecule type" value="Genomic_DNA"/>
</dbReference>
<evidence type="ECO:0000256" key="1">
    <source>
        <dbReference type="SAM" id="MobiDB-lite"/>
    </source>
</evidence>
<proteinExistence type="predicted"/>
<keyword evidence="4" id="KW-1185">Reference proteome</keyword>
<protein>
    <submittedName>
        <fullName evidence="3">Uncharacterized protein</fullName>
    </submittedName>
</protein>
<comment type="caution">
    <text evidence="3">The sequence shown here is derived from an EMBL/GenBank/DDBJ whole genome shotgun (WGS) entry which is preliminary data.</text>
</comment>
<feature type="region of interest" description="Disordered" evidence="1">
    <location>
        <begin position="1"/>
        <end position="34"/>
    </location>
</feature>
<evidence type="ECO:0000256" key="2">
    <source>
        <dbReference type="SAM" id="Phobius"/>
    </source>
</evidence>
<feature type="compositionally biased region" description="Polar residues" evidence="1">
    <location>
        <begin position="1"/>
        <end position="18"/>
    </location>
</feature>
<feature type="compositionally biased region" description="Low complexity" evidence="1">
    <location>
        <begin position="246"/>
        <end position="260"/>
    </location>
</feature>
<dbReference type="AlphaFoldDB" id="A0AAN6QC14"/>